<dbReference type="AlphaFoldDB" id="A0A8K0UWD6"/>
<protein>
    <submittedName>
        <fullName evidence="2">Dienelactone hydrolase endo-1,3,1,4-beta-D-glucanase</fullName>
    </submittedName>
</protein>
<keyword evidence="3" id="KW-1185">Reference proteome</keyword>
<feature type="domain" description="Dienelactone hydrolase" evidence="1">
    <location>
        <begin position="24"/>
        <end position="261"/>
    </location>
</feature>
<dbReference type="Gene3D" id="3.40.50.1820">
    <property type="entry name" value="alpha/beta hydrolase"/>
    <property type="match status" value="1"/>
</dbReference>
<proteinExistence type="predicted"/>
<dbReference type="Pfam" id="PF01738">
    <property type="entry name" value="DLH"/>
    <property type="match status" value="1"/>
</dbReference>
<dbReference type="PANTHER" id="PTHR17630:SF44">
    <property type="entry name" value="PROTEIN AIM2"/>
    <property type="match status" value="1"/>
</dbReference>
<evidence type="ECO:0000259" key="1">
    <source>
        <dbReference type="Pfam" id="PF01738"/>
    </source>
</evidence>
<dbReference type="GO" id="GO:0016787">
    <property type="term" value="F:hydrolase activity"/>
    <property type="evidence" value="ECO:0007669"/>
    <property type="project" value="UniProtKB-KW"/>
</dbReference>
<name>A0A8K0UWD6_9AGAR</name>
<comment type="caution">
    <text evidence="2">The sequence shown here is derived from an EMBL/GenBank/DDBJ whole genome shotgun (WGS) entry which is preliminary data.</text>
</comment>
<organism evidence="2 3">
    <name type="scientific">Cristinia sonorae</name>
    <dbReference type="NCBI Taxonomy" id="1940300"/>
    <lineage>
        <taxon>Eukaryota</taxon>
        <taxon>Fungi</taxon>
        <taxon>Dikarya</taxon>
        <taxon>Basidiomycota</taxon>
        <taxon>Agaricomycotina</taxon>
        <taxon>Agaricomycetes</taxon>
        <taxon>Agaricomycetidae</taxon>
        <taxon>Agaricales</taxon>
        <taxon>Pleurotineae</taxon>
        <taxon>Stephanosporaceae</taxon>
        <taxon>Cristinia</taxon>
    </lineage>
</organism>
<dbReference type="InterPro" id="IPR029058">
    <property type="entry name" value="AB_hydrolase_fold"/>
</dbReference>
<reference evidence="2" key="1">
    <citation type="journal article" date="2021" name="New Phytol.">
        <title>Evolutionary innovations through gain and loss of genes in the ectomycorrhizal Boletales.</title>
        <authorList>
            <person name="Wu G."/>
            <person name="Miyauchi S."/>
            <person name="Morin E."/>
            <person name="Kuo A."/>
            <person name="Drula E."/>
            <person name="Varga T."/>
            <person name="Kohler A."/>
            <person name="Feng B."/>
            <person name="Cao Y."/>
            <person name="Lipzen A."/>
            <person name="Daum C."/>
            <person name="Hundley H."/>
            <person name="Pangilinan J."/>
            <person name="Johnson J."/>
            <person name="Barry K."/>
            <person name="LaButti K."/>
            <person name="Ng V."/>
            <person name="Ahrendt S."/>
            <person name="Min B."/>
            <person name="Choi I.G."/>
            <person name="Park H."/>
            <person name="Plett J.M."/>
            <person name="Magnuson J."/>
            <person name="Spatafora J.W."/>
            <person name="Nagy L.G."/>
            <person name="Henrissat B."/>
            <person name="Grigoriev I.V."/>
            <person name="Yang Z.L."/>
            <person name="Xu J."/>
            <person name="Martin F.M."/>
        </authorList>
    </citation>
    <scope>NUCLEOTIDE SEQUENCE</scope>
    <source>
        <strain evidence="2">KKN 215</strain>
    </source>
</reference>
<dbReference type="EMBL" id="JAEVFJ010000005">
    <property type="protein sequence ID" value="KAH8104516.1"/>
    <property type="molecule type" value="Genomic_DNA"/>
</dbReference>
<dbReference type="Proteomes" id="UP000813824">
    <property type="component" value="Unassembled WGS sequence"/>
</dbReference>
<evidence type="ECO:0000313" key="2">
    <source>
        <dbReference type="EMBL" id="KAH8104516.1"/>
    </source>
</evidence>
<evidence type="ECO:0000313" key="3">
    <source>
        <dbReference type="Proteomes" id="UP000813824"/>
    </source>
</evidence>
<dbReference type="OrthoDB" id="10019231at2759"/>
<dbReference type="InterPro" id="IPR002925">
    <property type="entry name" value="Dienelactn_hydro"/>
</dbReference>
<accession>A0A8K0UWD6</accession>
<keyword evidence="2" id="KW-0378">Hydrolase</keyword>
<dbReference type="PANTHER" id="PTHR17630">
    <property type="entry name" value="DIENELACTONE HYDROLASE"/>
    <property type="match status" value="1"/>
</dbReference>
<dbReference type="SUPFAM" id="SSF53474">
    <property type="entry name" value="alpha/beta-Hydrolases"/>
    <property type="match status" value="1"/>
</dbReference>
<gene>
    <name evidence="2" type="ORF">BXZ70DRAFT_591662</name>
</gene>
<sequence length="264" mass="29324">MVCEQCGQGFVMSGEPQGRMVDDAYLHEGSNKSRAIIFLTDIFGLPLVNCKIMADKLSKELDCDVWIPDLFAGRPPMNAEEMEPLVPDRAGVKLSFMNIIRLVLLLIPRAHLLYAARSSVVDARVDKFIAKVKAEHNYQKLGAVGYCFGGSVAIRIGSRDIVDSIVIAHPGQTSIGEIRAIKIPAAWECAEDDMSFGKKLRDEAEAVFAARKDKPDYVEYEFKDYPGTAHGFAARPNFGLPNIVKAYNDSFTQTVMWFNKTLQV</sequence>